<evidence type="ECO:0000313" key="2">
    <source>
        <dbReference type="EnsemblPlants" id="OBART08G09160.1"/>
    </source>
</evidence>
<dbReference type="PaxDb" id="65489-OBART08G09160.1"/>
<reference evidence="2" key="2">
    <citation type="submission" date="2015-03" db="UniProtKB">
        <authorList>
            <consortium name="EnsemblPlants"/>
        </authorList>
    </citation>
    <scope>IDENTIFICATION</scope>
</reference>
<sequence length="107" mass="12243">MARAQSTETAKHSSSTPIPSRVGPLDYQSAVMCNCRVKAAWWISWSADNPSRWYLKCRNARVNETKDKREIRAPHRSGYRLGYWLSDLVTRDIGLDLLRSTDAFALL</sequence>
<feature type="region of interest" description="Disordered" evidence="1">
    <location>
        <begin position="1"/>
        <end position="23"/>
    </location>
</feature>
<protein>
    <submittedName>
        <fullName evidence="2">Uncharacterized protein</fullName>
    </submittedName>
</protein>
<dbReference type="AlphaFoldDB" id="A0A0D3GYH0"/>
<dbReference type="EnsemblPlants" id="OBART08G09160.1">
    <property type="protein sequence ID" value="OBART08G09160.1"/>
    <property type="gene ID" value="OBART08G09160"/>
</dbReference>
<feature type="compositionally biased region" description="Polar residues" evidence="1">
    <location>
        <begin position="1"/>
        <end position="18"/>
    </location>
</feature>
<name>A0A0D3GYH0_9ORYZ</name>
<evidence type="ECO:0000313" key="3">
    <source>
        <dbReference type="Proteomes" id="UP000026960"/>
    </source>
</evidence>
<proteinExistence type="predicted"/>
<accession>A0A0D3GYH0</accession>
<dbReference type="HOGENOM" id="CLU_2337114_0_0_1"/>
<keyword evidence="3" id="KW-1185">Reference proteome</keyword>
<evidence type="ECO:0000256" key="1">
    <source>
        <dbReference type="SAM" id="MobiDB-lite"/>
    </source>
</evidence>
<reference evidence="2" key="1">
    <citation type="journal article" date="2009" name="Rice">
        <title>De Novo Next Generation Sequencing of Plant Genomes.</title>
        <authorList>
            <person name="Rounsley S."/>
            <person name="Marri P.R."/>
            <person name="Yu Y."/>
            <person name="He R."/>
            <person name="Sisneros N."/>
            <person name="Goicoechea J.L."/>
            <person name="Lee S.J."/>
            <person name="Angelova A."/>
            <person name="Kudrna D."/>
            <person name="Luo M."/>
            <person name="Affourtit J."/>
            <person name="Desany B."/>
            <person name="Knight J."/>
            <person name="Niazi F."/>
            <person name="Egholm M."/>
            <person name="Wing R.A."/>
        </authorList>
    </citation>
    <scope>NUCLEOTIDE SEQUENCE [LARGE SCALE GENOMIC DNA]</scope>
    <source>
        <strain evidence="2">cv. IRGC 105608</strain>
    </source>
</reference>
<dbReference type="Gramene" id="OBART08G09160.1">
    <property type="protein sequence ID" value="OBART08G09160.1"/>
    <property type="gene ID" value="OBART08G09160"/>
</dbReference>
<organism evidence="2">
    <name type="scientific">Oryza barthii</name>
    <dbReference type="NCBI Taxonomy" id="65489"/>
    <lineage>
        <taxon>Eukaryota</taxon>
        <taxon>Viridiplantae</taxon>
        <taxon>Streptophyta</taxon>
        <taxon>Embryophyta</taxon>
        <taxon>Tracheophyta</taxon>
        <taxon>Spermatophyta</taxon>
        <taxon>Magnoliopsida</taxon>
        <taxon>Liliopsida</taxon>
        <taxon>Poales</taxon>
        <taxon>Poaceae</taxon>
        <taxon>BOP clade</taxon>
        <taxon>Oryzoideae</taxon>
        <taxon>Oryzeae</taxon>
        <taxon>Oryzinae</taxon>
        <taxon>Oryza</taxon>
    </lineage>
</organism>
<dbReference type="Proteomes" id="UP000026960">
    <property type="component" value="Chromosome 8"/>
</dbReference>